<keyword evidence="1" id="KW-0175">Coiled coil</keyword>
<dbReference type="EMBL" id="MT141476">
    <property type="protein sequence ID" value="QJA62628.1"/>
    <property type="molecule type" value="Genomic_DNA"/>
</dbReference>
<evidence type="ECO:0000313" key="3">
    <source>
        <dbReference type="EMBL" id="QJA62628.1"/>
    </source>
</evidence>
<accession>A0A6M3IZ55</accession>
<organism evidence="3">
    <name type="scientific">viral metagenome</name>
    <dbReference type="NCBI Taxonomy" id="1070528"/>
    <lineage>
        <taxon>unclassified sequences</taxon>
        <taxon>metagenomes</taxon>
        <taxon>organismal metagenomes</taxon>
    </lineage>
</organism>
<evidence type="ECO:0000256" key="1">
    <source>
        <dbReference type="SAM" id="Coils"/>
    </source>
</evidence>
<dbReference type="AlphaFoldDB" id="A0A6M3IZ55"/>
<feature type="region of interest" description="Disordered" evidence="2">
    <location>
        <begin position="136"/>
        <end position="157"/>
    </location>
</feature>
<dbReference type="Gene3D" id="1.10.10.630">
    <property type="entry name" value="DnaD domain-like"/>
    <property type="match status" value="1"/>
</dbReference>
<dbReference type="SUPFAM" id="SSF158499">
    <property type="entry name" value="DnaD domain-like"/>
    <property type="match status" value="1"/>
</dbReference>
<feature type="coiled-coil region" evidence="1">
    <location>
        <begin position="216"/>
        <end position="250"/>
    </location>
</feature>
<protein>
    <submittedName>
        <fullName evidence="3">Uncharacterized protein</fullName>
    </submittedName>
</protein>
<sequence length="310" mass="35922">MPNKKYDLPAMPFYFGDWMKAPEVRALELGDRMIWFEMLGFMWESTERGYLTINNKPIPDDTLARMLGLSVIRLRVGLVAMDNLNIFSRRKDGAIYSRRIVGDETKREKYREFGKKGGNPKLLGLRVGIRQGISLAESEDEDENEDESKGENTKESKDDLYVKNPELLFSSYWRRNAGAVEIKEVSKLINDYGIKFVRYAFHEAMEHSAFSLAYVRKILMNKKEQEAAKLRDEENKKIQSEKMKEAAQDRAKAVTEHKQYIQSLYTRVKVLKNLKANKKDIGIIENKLNNGLHLTVESDIEALEKTIKEK</sequence>
<reference evidence="3" key="1">
    <citation type="submission" date="2020-03" db="EMBL/GenBank/DDBJ databases">
        <title>The deep terrestrial virosphere.</title>
        <authorList>
            <person name="Holmfeldt K."/>
            <person name="Nilsson E."/>
            <person name="Simone D."/>
            <person name="Lopez-Fernandez M."/>
            <person name="Wu X."/>
            <person name="de Brujin I."/>
            <person name="Lundin D."/>
            <person name="Andersson A."/>
            <person name="Bertilsson S."/>
            <person name="Dopson M."/>
        </authorList>
    </citation>
    <scope>NUCLEOTIDE SEQUENCE</scope>
    <source>
        <strain evidence="3">MM415B00750</strain>
    </source>
</reference>
<name>A0A6M3IZ55_9ZZZZ</name>
<dbReference type="InterPro" id="IPR034829">
    <property type="entry name" value="DnaD-like_sf"/>
</dbReference>
<proteinExistence type="predicted"/>
<gene>
    <name evidence="3" type="ORF">MM415B00750_0032</name>
</gene>
<evidence type="ECO:0000256" key="2">
    <source>
        <dbReference type="SAM" id="MobiDB-lite"/>
    </source>
</evidence>
<feature type="compositionally biased region" description="Acidic residues" evidence="2">
    <location>
        <begin position="137"/>
        <end position="146"/>
    </location>
</feature>
<feature type="compositionally biased region" description="Basic and acidic residues" evidence="2">
    <location>
        <begin position="147"/>
        <end position="157"/>
    </location>
</feature>